<dbReference type="GO" id="GO:0016020">
    <property type="term" value="C:membrane"/>
    <property type="evidence" value="ECO:0007669"/>
    <property type="project" value="UniProtKB-SubCell"/>
</dbReference>
<feature type="transmembrane region" description="Helical" evidence="7">
    <location>
        <begin position="119"/>
        <end position="141"/>
    </location>
</feature>
<feature type="transmembrane region" description="Helical" evidence="7">
    <location>
        <begin position="42"/>
        <end position="65"/>
    </location>
</feature>
<feature type="region of interest" description="Disordered" evidence="6">
    <location>
        <begin position="379"/>
        <end position="399"/>
    </location>
</feature>
<dbReference type="Proteomes" id="UP000039046">
    <property type="component" value="Unassembled WGS sequence"/>
</dbReference>
<feature type="compositionally biased region" description="Polar residues" evidence="6">
    <location>
        <begin position="343"/>
        <end position="356"/>
    </location>
</feature>
<evidence type="ECO:0000256" key="4">
    <source>
        <dbReference type="ARBA" id="ARBA00023136"/>
    </source>
</evidence>
<evidence type="ECO:0000256" key="7">
    <source>
        <dbReference type="SAM" id="Phobius"/>
    </source>
</evidence>
<feature type="compositionally biased region" description="Low complexity" evidence="6">
    <location>
        <begin position="277"/>
        <end position="290"/>
    </location>
</feature>
<feature type="compositionally biased region" description="Basic and acidic residues" evidence="6">
    <location>
        <begin position="357"/>
        <end position="367"/>
    </location>
</feature>
<evidence type="ECO:0000256" key="1">
    <source>
        <dbReference type="ARBA" id="ARBA00004141"/>
    </source>
</evidence>
<protein>
    <recommendedName>
        <fullName evidence="8">Rhodopsin domain-containing protein</fullName>
    </recommendedName>
</protein>
<feature type="transmembrane region" description="Helical" evidence="7">
    <location>
        <begin position="201"/>
        <end position="223"/>
    </location>
</feature>
<feature type="compositionally biased region" description="Basic and acidic residues" evidence="6">
    <location>
        <begin position="314"/>
        <end position="333"/>
    </location>
</feature>
<keyword evidence="4 7" id="KW-0472">Membrane</keyword>
<dbReference type="PANTHER" id="PTHR33048:SF96">
    <property type="entry name" value="INTEGRAL MEMBRANE PROTEIN"/>
    <property type="match status" value="1"/>
</dbReference>
<feature type="transmembrane region" description="Helical" evidence="7">
    <location>
        <begin position="169"/>
        <end position="189"/>
    </location>
</feature>
<evidence type="ECO:0000259" key="8">
    <source>
        <dbReference type="Pfam" id="PF20684"/>
    </source>
</evidence>
<keyword evidence="2 7" id="KW-0812">Transmembrane</keyword>
<feature type="transmembrane region" description="Helical" evidence="7">
    <location>
        <begin position="85"/>
        <end position="107"/>
    </location>
</feature>
<evidence type="ECO:0000256" key="2">
    <source>
        <dbReference type="ARBA" id="ARBA00022692"/>
    </source>
</evidence>
<evidence type="ECO:0000313" key="10">
    <source>
        <dbReference type="Proteomes" id="UP000039046"/>
    </source>
</evidence>
<organism evidence="9 10">
    <name type="scientific">[Torrubiella] hemipterigena</name>
    <dbReference type="NCBI Taxonomy" id="1531966"/>
    <lineage>
        <taxon>Eukaryota</taxon>
        <taxon>Fungi</taxon>
        <taxon>Dikarya</taxon>
        <taxon>Ascomycota</taxon>
        <taxon>Pezizomycotina</taxon>
        <taxon>Sordariomycetes</taxon>
        <taxon>Hypocreomycetidae</taxon>
        <taxon>Hypocreales</taxon>
        <taxon>Clavicipitaceae</taxon>
        <taxon>Clavicipitaceae incertae sedis</taxon>
        <taxon>'Torrubiella' clade</taxon>
    </lineage>
</organism>
<accession>A0A0A1T9C1</accession>
<evidence type="ECO:0000256" key="6">
    <source>
        <dbReference type="SAM" id="MobiDB-lite"/>
    </source>
</evidence>
<dbReference type="PROSITE" id="PS51257">
    <property type="entry name" value="PROKAR_LIPOPROTEIN"/>
    <property type="match status" value="1"/>
</dbReference>
<evidence type="ECO:0000313" key="9">
    <source>
        <dbReference type="EMBL" id="CEJ82770.1"/>
    </source>
</evidence>
<comment type="subcellular location">
    <subcellularLocation>
        <location evidence="1">Membrane</location>
        <topology evidence="1">Multi-pass membrane protein</topology>
    </subcellularLocation>
</comment>
<keyword evidence="3 7" id="KW-1133">Transmembrane helix</keyword>
<dbReference type="OrthoDB" id="3936451at2759"/>
<dbReference type="EMBL" id="CDHN01000001">
    <property type="protein sequence ID" value="CEJ82770.1"/>
    <property type="molecule type" value="Genomic_DNA"/>
</dbReference>
<dbReference type="InterPro" id="IPR052337">
    <property type="entry name" value="SAT4-like"/>
</dbReference>
<name>A0A0A1T9C1_9HYPO</name>
<feature type="compositionally biased region" description="Basic and acidic residues" evidence="6">
    <location>
        <begin position="379"/>
        <end position="388"/>
    </location>
</feature>
<dbReference type="PANTHER" id="PTHR33048">
    <property type="entry name" value="PTH11-LIKE INTEGRAL MEMBRANE PROTEIN (AFU_ORTHOLOGUE AFUA_5G11245)"/>
    <property type="match status" value="1"/>
</dbReference>
<reference evidence="9 10" key="1">
    <citation type="journal article" date="2015" name="Genome Announc.">
        <title>Draft Genome Sequence and Gene Annotation of the Entomopathogenic Fungus Verticillium hemipterigenum.</title>
        <authorList>
            <person name="Horn F."/>
            <person name="Habel A."/>
            <person name="Scharf D.H."/>
            <person name="Dworschak J."/>
            <person name="Brakhage A.A."/>
            <person name="Guthke R."/>
            <person name="Hertweck C."/>
            <person name="Linde J."/>
        </authorList>
    </citation>
    <scope>NUCLEOTIDE SEQUENCE [LARGE SCALE GENOMIC DNA]</scope>
</reference>
<dbReference type="HOGENOM" id="CLU_028200_3_4_1"/>
<dbReference type="Pfam" id="PF20684">
    <property type="entry name" value="Fung_rhodopsin"/>
    <property type="match status" value="1"/>
</dbReference>
<dbReference type="InterPro" id="IPR049326">
    <property type="entry name" value="Rhodopsin_dom_fungi"/>
</dbReference>
<comment type="similarity">
    <text evidence="5">Belongs to the SAT4 family.</text>
</comment>
<feature type="transmembrane region" description="Helical" evidence="7">
    <location>
        <begin position="12"/>
        <end position="30"/>
    </location>
</feature>
<sequence>MADNRGPELLIVNIVFFVVTACIVIMRCYTRICITKAFGADDWLMVIATAFFLGYIICSNLGVRFGTGQHKVDLAPENYETAKMLWWFCYLFFGITMCAAKLSFGWLLLRIVCKPAHAYIIYSTSAIVMIAAIIFFFVTVLQCNPVTKFWKEDEPGYCIPPRIFTDLAYLYSAVSVVTDLSYALLPAFVIWHVQLRTRIRFILIILMGLGCLASCAVIVRILYFRHFSDPDFLYATTDIAIWSTIEMGLGISAASFSTLRPLARSLGWSIGFSSSGSVPSGGNNHNNNNNTPLTVGQIDSRRPSRISRSQHRSNNRDRDIYTQRSQESQDRLHGSARRGSIRTLASQQTTAYTTSDPRSRTASHDKGEAEWVALSDLERQAVDDDNAPHGKITPNEYVL</sequence>
<feature type="region of interest" description="Disordered" evidence="6">
    <location>
        <begin position="277"/>
        <end position="367"/>
    </location>
</feature>
<evidence type="ECO:0000256" key="3">
    <source>
        <dbReference type="ARBA" id="ARBA00022989"/>
    </source>
</evidence>
<keyword evidence="10" id="KW-1185">Reference proteome</keyword>
<gene>
    <name evidence="9" type="ORF">VHEMI02818</name>
</gene>
<feature type="compositionally biased region" description="Basic residues" evidence="6">
    <location>
        <begin position="303"/>
        <end position="313"/>
    </location>
</feature>
<dbReference type="AlphaFoldDB" id="A0A0A1T9C1"/>
<feature type="transmembrane region" description="Helical" evidence="7">
    <location>
        <begin position="239"/>
        <end position="259"/>
    </location>
</feature>
<proteinExistence type="inferred from homology"/>
<feature type="domain" description="Rhodopsin" evidence="8">
    <location>
        <begin position="26"/>
        <end position="264"/>
    </location>
</feature>
<evidence type="ECO:0000256" key="5">
    <source>
        <dbReference type="ARBA" id="ARBA00038359"/>
    </source>
</evidence>